<gene>
    <name evidence="7" type="ORF">EX30DRAFT_338017</name>
</gene>
<dbReference type="Gene3D" id="1.10.3730.20">
    <property type="match status" value="1"/>
</dbReference>
<proteinExistence type="inferred from homology"/>
<dbReference type="InParanoid" id="A0A4S2N8W1"/>
<feature type="transmembrane region" description="Helical" evidence="6">
    <location>
        <begin position="12"/>
        <end position="34"/>
    </location>
</feature>
<keyword evidence="4 6" id="KW-1133">Transmembrane helix</keyword>
<feature type="transmembrane region" description="Helical" evidence="6">
    <location>
        <begin position="77"/>
        <end position="95"/>
    </location>
</feature>
<dbReference type="OrthoDB" id="43458at2759"/>
<evidence type="ECO:0000256" key="5">
    <source>
        <dbReference type="ARBA" id="ARBA00023136"/>
    </source>
</evidence>
<dbReference type="InterPro" id="IPR018908">
    <property type="entry name" value="TMEM234"/>
</dbReference>
<keyword evidence="5 6" id="KW-0472">Membrane</keyword>
<dbReference type="PANTHER" id="PTHR28668">
    <property type="entry name" value="TRANSMEMBRANE PROTEIN 234"/>
    <property type="match status" value="1"/>
</dbReference>
<dbReference type="Proteomes" id="UP000298138">
    <property type="component" value="Unassembled WGS sequence"/>
</dbReference>
<reference evidence="7 8" key="1">
    <citation type="submission" date="2019-04" db="EMBL/GenBank/DDBJ databases">
        <title>Comparative genomics and transcriptomics to analyze fruiting body development in filamentous ascomycetes.</title>
        <authorList>
            <consortium name="DOE Joint Genome Institute"/>
            <person name="Lutkenhaus R."/>
            <person name="Traeger S."/>
            <person name="Breuer J."/>
            <person name="Kuo A."/>
            <person name="Lipzen A."/>
            <person name="Pangilinan J."/>
            <person name="Dilworth D."/>
            <person name="Sandor L."/>
            <person name="Poggeler S."/>
            <person name="Barry K."/>
            <person name="Grigoriev I.V."/>
            <person name="Nowrousian M."/>
        </authorList>
    </citation>
    <scope>NUCLEOTIDE SEQUENCE [LARGE SCALE GENOMIC DNA]</scope>
    <source>
        <strain evidence="7 8">CBS 389.68</strain>
    </source>
</reference>
<evidence type="ECO:0000313" key="8">
    <source>
        <dbReference type="Proteomes" id="UP000298138"/>
    </source>
</evidence>
<evidence type="ECO:0000256" key="4">
    <source>
        <dbReference type="ARBA" id="ARBA00022989"/>
    </source>
</evidence>
<evidence type="ECO:0000256" key="1">
    <source>
        <dbReference type="ARBA" id="ARBA00004141"/>
    </source>
</evidence>
<name>A0A4S2N8W1_9PEZI</name>
<protein>
    <recommendedName>
        <fullName evidence="9">Integral membrane protein</fullName>
    </recommendedName>
</protein>
<evidence type="ECO:0000256" key="2">
    <source>
        <dbReference type="ARBA" id="ARBA00005977"/>
    </source>
</evidence>
<evidence type="ECO:0000313" key="7">
    <source>
        <dbReference type="EMBL" id="TGZ85686.1"/>
    </source>
</evidence>
<dbReference type="SUPFAM" id="SSF103481">
    <property type="entry name" value="Multidrug resistance efflux transporter EmrE"/>
    <property type="match status" value="1"/>
</dbReference>
<dbReference type="InterPro" id="IPR037185">
    <property type="entry name" value="EmrE-like"/>
</dbReference>
<feature type="transmembrane region" description="Helical" evidence="6">
    <location>
        <begin position="127"/>
        <end position="146"/>
    </location>
</feature>
<dbReference type="GO" id="GO:0016020">
    <property type="term" value="C:membrane"/>
    <property type="evidence" value="ECO:0007669"/>
    <property type="project" value="UniProtKB-SubCell"/>
</dbReference>
<accession>A0A4S2N8W1</accession>
<keyword evidence="3 6" id="KW-0812">Transmembrane</keyword>
<dbReference type="Pfam" id="PF10639">
    <property type="entry name" value="TMEM234"/>
    <property type="match status" value="1"/>
</dbReference>
<dbReference type="AlphaFoldDB" id="A0A4S2N8W1"/>
<organism evidence="7 8">
    <name type="scientific">Ascodesmis nigricans</name>
    <dbReference type="NCBI Taxonomy" id="341454"/>
    <lineage>
        <taxon>Eukaryota</taxon>
        <taxon>Fungi</taxon>
        <taxon>Dikarya</taxon>
        <taxon>Ascomycota</taxon>
        <taxon>Pezizomycotina</taxon>
        <taxon>Pezizomycetes</taxon>
        <taxon>Pezizales</taxon>
        <taxon>Ascodesmidaceae</taxon>
        <taxon>Ascodesmis</taxon>
    </lineage>
</organism>
<sequence length="152" mass="16708">MSADTETPQDPGVFRWIIGFLLVGAAWGITNPFIRKAAVNYSPPQRAFLTDPAVPKVKKLLLKVFYAAFDLLRTPSYAVPLVINLTGSVWFFLLIGHAELSLMVPIVNSLAFLFTVVGDWLAVRKMIALKTWIGMALVCVGIGLCVDSKRAK</sequence>
<keyword evidence="8" id="KW-1185">Reference proteome</keyword>
<dbReference type="EMBL" id="ML220112">
    <property type="protein sequence ID" value="TGZ85686.1"/>
    <property type="molecule type" value="Genomic_DNA"/>
</dbReference>
<evidence type="ECO:0000256" key="3">
    <source>
        <dbReference type="ARBA" id="ARBA00022692"/>
    </source>
</evidence>
<dbReference type="PANTHER" id="PTHR28668:SF1">
    <property type="entry name" value="TRANSMEMBRANE PROTEIN 234"/>
    <property type="match status" value="1"/>
</dbReference>
<feature type="transmembrane region" description="Helical" evidence="6">
    <location>
        <begin position="102"/>
        <end position="121"/>
    </location>
</feature>
<comment type="similarity">
    <text evidence="2">Belongs to the TMEM234 family.</text>
</comment>
<evidence type="ECO:0000256" key="6">
    <source>
        <dbReference type="SAM" id="Phobius"/>
    </source>
</evidence>
<evidence type="ECO:0008006" key="9">
    <source>
        <dbReference type="Google" id="ProtNLM"/>
    </source>
</evidence>
<comment type="subcellular location">
    <subcellularLocation>
        <location evidence="1">Membrane</location>
        <topology evidence="1">Multi-pass membrane protein</topology>
    </subcellularLocation>
</comment>